<proteinExistence type="inferred from homology"/>
<dbReference type="PANTHER" id="PTHR43798">
    <property type="entry name" value="MONOACYLGLYCEROL LIPASE"/>
    <property type="match status" value="1"/>
</dbReference>
<comment type="similarity">
    <text evidence="1">Belongs to the AB hydrolase superfamily.</text>
</comment>
<name>A0A2W5PQ77_RHOSU</name>
<dbReference type="AlphaFoldDB" id="A0A2W5PQ77"/>
<dbReference type="InterPro" id="IPR050266">
    <property type="entry name" value="AB_hydrolase_sf"/>
</dbReference>
<keyword evidence="2 4" id="KW-0378">Hydrolase</keyword>
<dbReference type="Gene3D" id="3.40.50.1820">
    <property type="entry name" value="alpha/beta hydrolase"/>
    <property type="match status" value="1"/>
</dbReference>
<evidence type="ECO:0000259" key="3">
    <source>
        <dbReference type="Pfam" id="PF00561"/>
    </source>
</evidence>
<dbReference type="GO" id="GO:0016020">
    <property type="term" value="C:membrane"/>
    <property type="evidence" value="ECO:0007669"/>
    <property type="project" value="TreeGrafter"/>
</dbReference>
<comment type="caution">
    <text evidence="4">The sequence shown here is derived from an EMBL/GenBank/DDBJ whole genome shotgun (WGS) entry which is preliminary data.</text>
</comment>
<evidence type="ECO:0000313" key="4">
    <source>
        <dbReference type="EMBL" id="PZQ46827.1"/>
    </source>
</evidence>
<dbReference type="GO" id="GO:0016787">
    <property type="term" value="F:hydrolase activity"/>
    <property type="evidence" value="ECO:0007669"/>
    <property type="project" value="UniProtKB-KW"/>
</dbReference>
<dbReference type="SUPFAM" id="SSF53474">
    <property type="entry name" value="alpha/beta-Hydrolases"/>
    <property type="match status" value="1"/>
</dbReference>
<dbReference type="EMBL" id="QFPW01000020">
    <property type="protein sequence ID" value="PZQ46827.1"/>
    <property type="molecule type" value="Genomic_DNA"/>
</dbReference>
<dbReference type="Proteomes" id="UP000249185">
    <property type="component" value="Unassembled WGS sequence"/>
</dbReference>
<organism evidence="4 5">
    <name type="scientific">Rhodovulum sulfidophilum</name>
    <name type="common">Rhodobacter sulfidophilus</name>
    <dbReference type="NCBI Taxonomy" id="35806"/>
    <lineage>
        <taxon>Bacteria</taxon>
        <taxon>Pseudomonadati</taxon>
        <taxon>Pseudomonadota</taxon>
        <taxon>Alphaproteobacteria</taxon>
        <taxon>Rhodobacterales</taxon>
        <taxon>Paracoccaceae</taxon>
        <taxon>Rhodovulum</taxon>
    </lineage>
</organism>
<protein>
    <submittedName>
        <fullName evidence="4">Alpha/beta hydrolase</fullName>
    </submittedName>
</protein>
<dbReference type="InterPro" id="IPR029058">
    <property type="entry name" value="AB_hydrolase_fold"/>
</dbReference>
<reference evidence="4 5" key="1">
    <citation type="submission" date="2017-08" db="EMBL/GenBank/DDBJ databases">
        <title>Infants hospitalized years apart are colonized by the same room-sourced microbial strains.</title>
        <authorList>
            <person name="Brooks B."/>
            <person name="Olm M.R."/>
            <person name="Firek B.A."/>
            <person name="Baker R."/>
            <person name="Thomas B.C."/>
            <person name="Morowitz M.J."/>
            <person name="Banfield J.F."/>
        </authorList>
    </citation>
    <scope>NUCLEOTIDE SEQUENCE [LARGE SCALE GENOMIC DNA]</scope>
    <source>
        <strain evidence="4">S2_005_002_R2_34</strain>
    </source>
</reference>
<evidence type="ECO:0000256" key="1">
    <source>
        <dbReference type="ARBA" id="ARBA00008645"/>
    </source>
</evidence>
<evidence type="ECO:0000256" key="2">
    <source>
        <dbReference type="ARBA" id="ARBA00022801"/>
    </source>
</evidence>
<gene>
    <name evidence="4" type="ORF">DI556_18845</name>
</gene>
<sequence length="306" mass="33234">MNATGLPVPRDCRWEVDGLRLAGLRWGPDDGAPVLALHGWMDHAASFRELAPRLALCDVVALDLSGQGLSAHRAAHATYNIWDDLPQIAGVLDQLGWADCVLIGHSRGANISALFAAAQPERVRALVALDALAPEPNDAGFVPTLRAFLEQARERKARPARVFAARADYVHRRGRRGNARRTAEALSERALEQVADGFRMRADPRLFASSAVKLTRADVVAVLRSIECPVLNIWAKDGIRSQRPKADDLARLGPELIATYEAIELAGDHHFHLDAPTAGEIARAILDFLDRHAARGPALPCPAARP</sequence>
<accession>A0A2W5PQ77</accession>
<dbReference type="PANTHER" id="PTHR43798:SF14">
    <property type="entry name" value="SERINE HYDROLASE-LIKE PROTEIN DDB_G0286239"/>
    <property type="match status" value="1"/>
</dbReference>
<dbReference type="InterPro" id="IPR000073">
    <property type="entry name" value="AB_hydrolase_1"/>
</dbReference>
<feature type="domain" description="AB hydrolase-1" evidence="3">
    <location>
        <begin position="33"/>
        <end position="136"/>
    </location>
</feature>
<dbReference type="Pfam" id="PF00561">
    <property type="entry name" value="Abhydrolase_1"/>
    <property type="match status" value="1"/>
</dbReference>
<evidence type="ECO:0000313" key="5">
    <source>
        <dbReference type="Proteomes" id="UP000249185"/>
    </source>
</evidence>